<evidence type="ECO:0000256" key="6">
    <source>
        <dbReference type="ARBA" id="ARBA00022840"/>
    </source>
</evidence>
<keyword evidence="7 10" id="KW-0443">Lipid metabolism</keyword>
<dbReference type="PANTHER" id="PTHR42853">
    <property type="entry name" value="ACETYL-COENZYME A CARBOXYLASE CARBOXYL TRANSFERASE SUBUNIT ALPHA"/>
    <property type="match status" value="1"/>
</dbReference>
<dbReference type="PRINTS" id="PR01069">
    <property type="entry name" value="ACCCTRFRASEA"/>
</dbReference>
<keyword evidence="3 10" id="KW-0808">Transferase</keyword>
<evidence type="ECO:0000256" key="10">
    <source>
        <dbReference type="HAMAP-Rule" id="MF_00823"/>
    </source>
</evidence>
<keyword evidence="8 10" id="KW-0275">Fatty acid biosynthesis</keyword>
<dbReference type="NCBIfam" id="NF041504">
    <property type="entry name" value="AccA_sub"/>
    <property type="match status" value="1"/>
</dbReference>
<keyword evidence="6 10" id="KW-0067">ATP-binding</keyword>
<organism evidence="12 13">
    <name type="scientific">Thiobacillus sedimenti</name>
    <dbReference type="NCBI Taxonomy" id="3110231"/>
    <lineage>
        <taxon>Bacteria</taxon>
        <taxon>Pseudomonadati</taxon>
        <taxon>Pseudomonadota</taxon>
        <taxon>Betaproteobacteria</taxon>
        <taxon>Nitrosomonadales</taxon>
        <taxon>Thiobacillaceae</taxon>
        <taxon>Thiobacillus</taxon>
    </lineage>
</organism>
<evidence type="ECO:0000256" key="2">
    <source>
        <dbReference type="ARBA" id="ARBA00022516"/>
    </source>
</evidence>
<dbReference type="HAMAP" id="MF_00823">
    <property type="entry name" value="AcetylCoA_CT_alpha"/>
    <property type="match status" value="1"/>
</dbReference>
<keyword evidence="2 10" id="KW-0444">Lipid biosynthesis</keyword>
<keyword evidence="4 10" id="KW-0547">Nucleotide-binding</keyword>
<keyword evidence="5 10" id="KW-0276">Fatty acid metabolism</keyword>
<dbReference type="GO" id="GO:0003989">
    <property type="term" value="F:acetyl-CoA carboxylase activity"/>
    <property type="evidence" value="ECO:0007669"/>
    <property type="project" value="UniProtKB-EC"/>
</dbReference>
<evidence type="ECO:0000256" key="3">
    <source>
        <dbReference type="ARBA" id="ARBA00022679"/>
    </source>
</evidence>
<evidence type="ECO:0000256" key="5">
    <source>
        <dbReference type="ARBA" id="ARBA00022832"/>
    </source>
</evidence>
<sequence length="322" mass="35830">MKITFLDFEQPIAELEAKIEELRFVQDDSALDISEEIRRLQKKSQTLTKDIYAKLNAWQVSQVARHPQRPYTLDYVQGLFTDFVELHGDRAYADDAAIVGGMARFNGEPVMVIGHQKGRDTKEKIFRNFGMPRPEGYRKALRLMRLAEKFGLPIFTFIDTPGAYPGIGAEERGQSEAIARNLYVMAELNTPIICTIVGEGGSGGALAIGVGDRMLILQHSTYSVISPEGCASILWKSADKASVAAETLGITADRLKANGLVDRIVEEPLGGAQRDWDAMFQSMRRALTDTLADLRKQPLDALLNARYQRLRAYGSYKESPAK</sequence>
<dbReference type="NCBIfam" id="TIGR00513">
    <property type="entry name" value="accA"/>
    <property type="match status" value="1"/>
</dbReference>
<accession>A0ABZ1CKI6</accession>
<comment type="subcellular location">
    <subcellularLocation>
        <location evidence="10">Cytoplasm</location>
    </subcellularLocation>
</comment>
<comment type="similarity">
    <text evidence="10">Belongs to the AccA family.</text>
</comment>
<dbReference type="SUPFAM" id="SSF52096">
    <property type="entry name" value="ClpP/crotonase"/>
    <property type="match status" value="1"/>
</dbReference>
<protein>
    <recommendedName>
        <fullName evidence="10">Acetyl-coenzyme A carboxylase carboxyl transferase subunit alpha</fullName>
        <shortName evidence="10">ACCase subunit alpha</shortName>
        <shortName evidence="10">Acetyl-CoA carboxylase carboxyltransferase subunit alpha</shortName>
        <ecNumber evidence="10">2.1.3.15</ecNumber>
    </recommendedName>
</protein>
<dbReference type="Gene3D" id="3.90.226.10">
    <property type="entry name" value="2-enoyl-CoA Hydratase, Chain A, domain 1"/>
    <property type="match status" value="1"/>
</dbReference>
<dbReference type="Proteomes" id="UP001334732">
    <property type="component" value="Chromosome"/>
</dbReference>
<comment type="catalytic activity">
    <reaction evidence="9 10">
        <text>N(6)-carboxybiotinyl-L-lysyl-[protein] + acetyl-CoA = N(6)-biotinyl-L-lysyl-[protein] + malonyl-CoA</text>
        <dbReference type="Rhea" id="RHEA:54728"/>
        <dbReference type="Rhea" id="RHEA-COMP:10505"/>
        <dbReference type="Rhea" id="RHEA-COMP:10506"/>
        <dbReference type="ChEBI" id="CHEBI:57288"/>
        <dbReference type="ChEBI" id="CHEBI:57384"/>
        <dbReference type="ChEBI" id="CHEBI:83144"/>
        <dbReference type="ChEBI" id="CHEBI:83145"/>
        <dbReference type="EC" id="2.1.3.15"/>
    </reaction>
</comment>
<keyword evidence="12" id="KW-0436">Ligase</keyword>
<comment type="subunit">
    <text evidence="10">Acetyl-CoA carboxylase is a heterohexamer composed of biotin carboxyl carrier protein (AccB), biotin carboxylase (AccC) and two subunits each of ACCase subunit alpha (AccA) and ACCase subunit beta (AccD).</text>
</comment>
<comment type="pathway">
    <text evidence="1 10">Lipid metabolism; malonyl-CoA biosynthesis; malonyl-CoA from acetyl-CoA: step 1/1.</text>
</comment>
<reference evidence="12 13" key="1">
    <citation type="submission" date="2023-12" db="EMBL/GenBank/DDBJ databases">
        <title>Thiobacillus sedimentum sp. nov., a chemolithoautotrophic sulfur-oxidizing bacterium isolated from freshwater sediment.</title>
        <authorList>
            <person name="Luo J."/>
            <person name="Dai C."/>
        </authorList>
    </citation>
    <scope>NUCLEOTIDE SEQUENCE [LARGE SCALE GENOMIC DNA]</scope>
    <source>
        <strain evidence="12 13">SCUT-2</strain>
    </source>
</reference>
<evidence type="ECO:0000256" key="9">
    <source>
        <dbReference type="ARBA" id="ARBA00049152"/>
    </source>
</evidence>
<keyword evidence="10" id="KW-0963">Cytoplasm</keyword>
<dbReference type="InterPro" id="IPR001095">
    <property type="entry name" value="Acetyl_CoA_COase_a_su"/>
</dbReference>
<evidence type="ECO:0000313" key="13">
    <source>
        <dbReference type="Proteomes" id="UP001334732"/>
    </source>
</evidence>
<comment type="function">
    <text evidence="10">Component of the acetyl coenzyme A carboxylase (ACC) complex. First, biotin carboxylase catalyzes the carboxylation of biotin on its carrier protein (BCCP) and then the CO(2) group is transferred by the carboxyltransferase to acetyl-CoA to form malonyl-CoA.</text>
</comment>
<dbReference type="Pfam" id="PF03255">
    <property type="entry name" value="ACCA"/>
    <property type="match status" value="1"/>
</dbReference>
<evidence type="ECO:0000256" key="4">
    <source>
        <dbReference type="ARBA" id="ARBA00022741"/>
    </source>
</evidence>
<dbReference type="RefSeq" id="WP_324780433.1">
    <property type="nucleotide sequence ID" value="NZ_CP141769.1"/>
</dbReference>
<dbReference type="PROSITE" id="PS50989">
    <property type="entry name" value="COA_CT_CTER"/>
    <property type="match status" value="1"/>
</dbReference>
<evidence type="ECO:0000313" key="12">
    <source>
        <dbReference type="EMBL" id="WRS39902.1"/>
    </source>
</evidence>
<name>A0ABZ1CKI6_9PROT</name>
<proteinExistence type="inferred from homology"/>
<evidence type="ECO:0000256" key="7">
    <source>
        <dbReference type="ARBA" id="ARBA00023098"/>
    </source>
</evidence>
<dbReference type="NCBIfam" id="NF004344">
    <property type="entry name" value="PRK05724.1"/>
    <property type="match status" value="1"/>
</dbReference>
<dbReference type="InterPro" id="IPR029045">
    <property type="entry name" value="ClpP/crotonase-like_dom_sf"/>
</dbReference>
<gene>
    <name evidence="10" type="primary">accA</name>
    <name evidence="12" type="ORF">VA613_03270</name>
</gene>
<evidence type="ECO:0000256" key="8">
    <source>
        <dbReference type="ARBA" id="ARBA00023160"/>
    </source>
</evidence>
<keyword evidence="13" id="KW-1185">Reference proteome</keyword>
<dbReference type="EMBL" id="CP141769">
    <property type="protein sequence ID" value="WRS39902.1"/>
    <property type="molecule type" value="Genomic_DNA"/>
</dbReference>
<dbReference type="PANTHER" id="PTHR42853:SF3">
    <property type="entry name" value="ACETYL-COENZYME A CARBOXYLASE CARBOXYL TRANSFERASE SUBUNIT ALPHA, CHLOROPLASTIC"/>
    <property type="match status" value="1"/>
</dbReference>
<dbReference type="InterPro" id="IPR011763">
    <property type="entry name" value="COA_CT_C"/>
</dbReference>
<evidence type="ECO:0000259" key="11">
    <source>
        <dbReference type="PROSITE" id="PS50989"/>
    </source>
</evidence>
<feature type="domain" description="CoA carboxyltransferase C-terminal" evidence="11">
    <location>
        <begin position="39"/>
        <end position="293"/>
    </location>
</feature>
<evidence type="ECO:0000256" key="1">
    <source>
        <dbReference type="ARBA" id="ARBA00004956"/>
    </source>
</evidence>
<dbReference type="EC" id="2.1.3.15" evidence="10"/>